<protein>
    <submittedName>
        <fullName evidence="4">Putative nucleoside-diphosphate sugar epimerase</fullName>
    </submittedName>
</protein>
<dbReference type="InterPro" id="IPR001509">
    <property type="entry name" value="Epimerase_deHydtase"/>
</dbReference>
<feature type="domain" description="NAD-dependent epimerase/dehydratase" evidence="2">
    <location>
        <begin position="5"/>
        <end position="224"/>
    </location>
</feature>
<comment type="similarity">
    <text evidence="1">Belongs to the NAD(P)-dependent epimerase/dehydratase family. SDR39U1 subfamily.</text>
</comment>
<gene>
    <name evidence="4" type="ORF">HLUCCX14_13010</name>
</gene>
<evidence type="ECO:0000313" key="4">
    <source>
        <dbReference type="EMBL" id="KPQ27944.1"/>
    </source>
</evidence>
<evidence type="ECO:0000313" key="5">
    <source>
        <dbReference type="Proteomes" id="UP000050416"/>
    </source>
</evidence>
<evidence type="ECO:0000259" key="3">
    <source>
        <dbReference type="Pfam" id="PF08338"/>
    </source>
</evidence>
<dbReference type="Gene3D" id="3.40.50.720">
    <property type="entry name" value="NAD(P)-binding Rossmann-like Domain"/>
    <property type="match status" value="1"/>
</dbReference>
<feature type="domain" description="DUF1731" evidence="3">
    <location>
        <begin position="252"/>
        <end position="297"/>
    </location>
</feature>
<evidence type="ECO:0000259" key="2">
    <source>
        <dbReference type="Pfam" id="PF01370"/>
    </source>
</evidence>
<dbReference type="InterPro" id="IPR036291">
    <property type="entry name" value="NAD(P)-bd_dom_sf"/>
</dbReference>
<name>A0A0P8B2Y9_9GAMM</name>
<dbReference type="Proteomes" id="UP000050416">
    <property type="component" value="Unassembled WGS sequence"/>
</dbReference>
<dbReference type="SUPFAM" id="SSF51735">
    <property type="entry name" value="NAD(P)-binding Rossmann-fold domains"/>
    <property type="match status" value="1"/>
</dbReference>
<dbReference type="InterPro" id="IPR013549">
    <property type="entry name" value="DUF1731"/>
</dbReference>
<comment type="caution">
    <text evidence="4">The sequence shown here is derived from an EMBL/GenBank/DDBJ whole genome shotgun (WGS) entry which is preliminary data.</text>
</comment>
<accession>A0A0P8B2Y9</accession>
<proteinExistence type="inferred from homology"/>
<dbReference type="NCBIfam" id="TIGR01777">
    <property type="entry name" value="yfcH"/>
    <property type="match status" value="1"/>
</dbReference>
<evidence type="ECO:0000256" key="1">
    <source>
        <dbReference type="ARBA" id="ARBA00009353"/>
    </source>
</evidence>
<dbReference type="InterPro" id="IPR010099">
    <property type="entry name" value="SDR39U1"/>
</dbReference>
<dbReference type="PANTHER" id="PTHR11092:SF0">
    <property type="entry name" value="EPIMERASE FAMILY PROTEIN SDR39U1"/>
    <property type="match status" value="1"/>
</dbReference>
<dbReference type="Pfam" id="PF08338">
    <property type="entry name" value="DUF1731"/>
    <property type="match status" value="1"/>
</dbReference>
<dbReference type="CDD" id="cd05242">
    <property type="entry name" value="SDR_a8"/>
    <property type="match status" value="1"/>
</dbReference>
<reference evidence="4 5" key="1">
    <citation type="submission" date="2015-09" db="EMBL/GenBank/DDBJ databases">
        <title>Identification and resolution of microdiversity through metagenomic sequencing of parallel consortia.</title>
        <authorList>
            <person name="Nelson W.C."/>
            <person name="Romine M.F."/>
            <person name="Lindemann S.R."/>
        </authorList>
    </citation>
    <scope>NUCLEOTIDE SEQUENCE [LARGE SCALE GENOMIC DNA]</scope>
    <source>
        <strain evidence="4">HL-55</strain>
    </source>
</reference>
<organism evidence="4 5">
    <name type="scientific">Marinobacter excellens HL-55</name>
    <dbReference type="NCBI Taxonomy" id="1305731"/>
    <lineage>
        <taxon>Bacteria</taxon>
        <taxon>Pseudomonadati</taxon>
        <taxon>Pseudomonadota</taxon>
        <taxon>Gammaproteobacteria</taxon>
        <taxon>Pseudomonadales</taxon>
        <taxon>Marinobacteraceae</taxon>
        <taxon>Marinobacter</taxon>
    </lineage>
</organism>
<sequence>MDKRVLITGGTGFIGTILCRNLISRGYSLTVLSRQSSDTVRALCGRVEVVDDLANLKGHPGFQAVINLAGEGIADKRWSEARKQALRDSRIGVTRQLVSTIRSWQTLPDIVVSGSAVGFYGNQNDHLVTEDAQPNPEFTHELCRDWEQEALALEQDGVRVCLSRTGVVAGRAGGFLQRMLLPFKLGLGGRLGSGQQYMPWVHRDDVVAGLIWMLENDRAHGAYNMVSPNPATNREFTRTLGKVLHRPTVFPAPAPVLKLALGEMAGLLLTGQKAVPQRLQTEGFQFKYPELEAALKDSVAG</sequence>
<dbReference type="PANTHER" id="PTHR11092">
    <property type="entry name" value="SUGAR NUCLEOTIDE EPIMERASE RELATED"/>
    <property type="match status" value="1"/>
</dbReference>
<dbReference type="PATRIC" id="fig|1305731.5.peg.1077"/>
<dbReference type="AlphaFoldDB" id="A0A0P8B2Y9"/>
<dbReference type="OrthoDB" id="9801773at2"/>
<dbReference type="Pfam" id="PF01370">
    <property type="entry name" value="Epimerase"/>
    <property type="match status" value="1"/>
</dbReference>
<dbReference type="STRING" id="1305731.GCA_000934705_01041"/>
<dbReference type="EMBL" id="LJZQ01000021">
    <property type="protein sequence ID" value="KPQ27944.1"/>
    <property type="molecule type" value="Genomic_DNA"/>
</dbReference>